<evidence type="ECO:0000313" key="5">
    <source>
        <dbReference type="WBParaSite" id="GPUH_0001065401-mRNA-1"/>
    </source>
</evidence>
<dbReference type="OrthoDB" id="333176at2759"/>
<gene>
    <name evidence="3" type="ORF">GPUH_LOCUS10641</name>
</gene>
<proteinExistence type="predicted"/>
<dbReference type="Pfam" id="PF09747">
    <property type="entry name" value="CCD97-like_C"/>
    <property type="match status" value="1"/>
</dbReference>
<reference evidence="5" key="1">
    <citation type="submission" date="2016-06" db="UniProtKB">
        <authorList>
            <consortium name="WormBaseParasite"/>
        </authorList>
    </citation>
    <scope>IDENTIFICATION</scope>
</reference>
<evidence type="ECO:0000259" key="2">
    <source>
        <dbReference type="Pfam" id="PF09747"/>
    </source>
</evidence>
<name>A0A183DPK0_9BILA</name>
<dbReference type="PANTHER" id="PTHR31840">
    <property type="entry name" value="COILED-COIL DOMAIN-CONTAINING PROTEIN 97"/>
    <property type="match status" value="1"/>
</dbReference>
<accession>A0A183DPK0</accession>
<evidence type="ECO:0000313" key="3">
    <source>
        <dbReference type="EMBL" id="VDN17721.1"/>
    </source>
</evidence>
<protein>
    <submittedName>
        <fullName evidence="5">DUF2052 domain-containing protein</fullName>
    </submittedName>
</protein>
<dbReference type="WBParaSite" id="GPUH_0001065401-mRNA-1">
    <property type="protein sequence ID" value="GPUH_0001065401-mRNA-1"/>
    <property type="gene ID" value="GPUH_0001065401"/>
</dbReference>
<organism evidence="5">
    <name type="scientific">Gongylonema pulchrum</name>
    <dbReference type="NCBI Taxonomy" id="637853"/>
    <lineage>
        <taxon>Eukaryota</taxon>
        <taxon>Metazoa</taxon>
        <taxon>Ecdysozoa</taxon>
        <taxon>Nematoda</taxon>
        <taxon>Chromadorea</taxon>
        <taxon>Rhabditida</taxon>
        <taxon>Spirurina</taxon>
        <taxon>Spiruromorpha</taxon>
        <taxon>Spiruroidea</taxon>
        <taxon>Gongylonematidae</taxon>
        <taxon>Gongylonema</taxon>
    </lineage>
</organism>
<sequence>MIERIVANQNVFYRHEQRGTPDLTLEQKREILETLFKKDPRLFMRRYHTYLSIEDCDCFDQDEYEIQFFRKAITERIKNADTRKNKVILFDSDYYEMDCSLKNQRFAELERLKKETDYFSNKKMREREPLLFDKMVGRFLPEEEQFYLRPTIESDSLSGLLMQFEDSQIISNRRELQQSEWQDFLKLGNLAQHASSRLCEIEQSSSEKNDWVRRGSRLGSEPGEQEVDSGSSEEEGDQEQLRADFIDHMEQRFLRGGLAPNVHIGL</sequence>
<reference evidence="3 4" key="2">
    <citation type="submission" date="2018-11" db="EMBL/GenBank/DDBJ databases">
        <authorList>
            <consortium name="Pathogen Informatics"/>
        </authorList>
    </citation>
    <scope>NUCLEOTIDE SEQUENCE [LARGE SCALE GENOMIC DNA]</scope>
</reference>
<feature type="domain" description="CCD97-like C-terminal" evidence="2">
    <location>
        <begin position="103"/>
        <end position="256"/>
    </location>
</feature>
<dbReference type="AlphaFoldDB" id="A0A183DPK0"/>
<dbReference type="InterPro" id="IPR018613">
    <property type="entry name" value="Ccdc97-like"/>
</dbReference>
<dbReference type="PANTHER" id="PTHR31840:SF1">
    <property type="entry name" value="COILED-COIL DOMAIN-CONTAINING PROTEIN 97"/>
    <property type="match status" value="1"/>
</dbReference>
<dbReference type="EMBL" id="UYRT01078076">
    <property type="protein sequence ID" value="VDN17721.1"/>
    <property type="molecule type" value="Genomic_DNA"/>
</dbReference>
<dbReference type="Proteomes" id="UP000271098">
    <property type="component" value="Unassembled WGS sequence"/>
</dbReference>
<evidence type="ECO:0000313" key="4">
    <source>
        <dbReference type="Proteomes" id="UP000271098"/>
    </source>
</evidence>
<keyword evidence="4" id="KW-1185">Reference proteome</keyword>
<evidence type="ECO:0000256" key="1">
    <source>
        <dbReference type="SAM" id="MobiDB-lite"/>
    </source>
</evidence>
<feature type="region of interest" description="Disordered" evidence="1">
    <location>
        <begin position="210"/>
        <end position="243"/>
    </location>
</feature>
<feature type="compositionally biased region" description="Acidic residues" evidence="1">
    <location>
        <begin position="223"/>
        <end position="238"/>
    </location>
</feature>
<dbReference type="InterPro" id="IPR040233">
    <property type="entry name" value="CCD97-like_C"/>
</dbReference>